<proteinExistence type="predicted"/>
<dbReference type="GO" id="GO:0005849">
    <property type="term" value="C:mRNA cleavage factor complex"/>
    <property type="evidence" value="ECO:0007669"/>
    <property type="project" value="TreeGrafter"/>
</dbReference>
<accession>A0A9N9R676</accession>
<dbReference type="InterPro" id="IPR057242">
    <property type="entry name" value="PCFS4-like"/>
</dbReference>
<reference evidence="3" key="2">
    <citation type="submission" date="2022-10" db="EMBL/GenBank/DDBJ databases">
        <authorList>
            <consortium name="ENA_rothamsted_submissions"/>
            <consortium name="culmorum"/>
            <person name="King R."/>
        </authorList>
    </citation>
    <scope>NUCLEOTIDE SEQUENCE</scope>
</reference>
<name>A0A9N9R676_9NEOP</name>
<dbReference type="EMBL" id="OU893352">
    <property type="protein sequence ID" value="CAG9790356.1"/>
    <property type="molecule type" value="Genomic_DNA"/>
</dbReference>
<evidence type="ECO:0000256" key="1">
    <source>
        <dbReference type="SAM" id="MobiDB-lite"/>
    </source>
</evidence>
<dbReference type="GO" id="GO:0031124">
    <property type="term" value="P:mRNA 3'-end processing"/>
    <property type="evidence" value="ECO:0007669"/>
    <property type="project" value="InterPro"/>
</dbReference>
<reference evidence="3" key="1">
    <citation type="submission" date="2021-12" db="EMBL/GenBank/DDBJ databases">
        <authorList>
            <person name="King R."/>
        </authorList>
    </citation>
    <scope>NUCLEOTIDE SEQUENCE</scope>
</reference>
<gene>
    <name evidence="3" type="ORF">DIATSA_LOCUS8025</name>
</gene>
<dbReference type="GO" id="GO:0006369">
    <property type="term" value="P:termination of RNA polymerase II transcription"/>
    <property type="evidence" value="ECO:0007669"/>
    <property type="project" value="InterPro"/>
</dbReference>
<dbReference type="Pfam" id="PF23228">
    <property type="entry name" value="zf_PCFS4"/>
    <property type="match status" value="1"/>
</dbReference>
<dbReference type="GO" id="GO:0003729">
    <property type="term" value="F:mRNA binding"/>
    <property type="evidence" value="ECO:0007669"/>
    <property type="project" value="InterPro"/>
</dbReference>
<organism evidence="3 4">
    <name type="scientific">Diatraea saccharalis</name>
    <name type="common">sugarcane borer</name>
    <dbReference type="NCBI Taxonomy" id="40085"/>
    <lineage>
        <taxon>Eukaryota</taxon>
        <taxon>Metazoa</taxon>
        <taxon>Ecdysozoa</taxon>
        <taxon>Arthropoda</taxon>
        <taxon>Hexapoda</taxon>
        <taxon>Insecta</taxon>
        <taxon>Pterygota</taxon>
        <taxon>Neoptera</taxon>
        <taxon>Endopterygota</taxon>
        <taxon>Lepidoptera</taxon>
        <taxon>Glossata</taxon>
        <taxon>Ditrysia</taxon>
        <taxon>Pyraloidea</taxon>
        <taxon>Crambidae</taxon>
        <taxon>Crambinae</taxon>
        <taxon>Diatraea</taxon>
    </lineage>
</organism>
<feature type="compositionally biased region" description="Basic and acidic residues" evidence="1">
    <location>
        <begin position="153"/>
        <end position="166"/>
    </location>
</feature>
<dbReference type="OrthoDB" id="343582at2759"/>
<dbReference type="GO" id="GO:0000993">
    <property type="term" value="F:RNA polymerase II complex binding"/>
    <property type="evidence" value="ECO:0007669"/>
    <property type="project" value="InterPro"/>
</dbReference>
<feature type="compositionally biased region" description="Basic and acidic residues" evidence="1">
    <location>
        <begin position="1198"/>
        <end position="1210"/>
    </location>
</feature>
<dbReference type="PANTHER" id="PTHR15921:SF3">
    <property type="entry name" value="PRE-MRNA CLEAVAGE COMPLEX 2 PROTEIN PCF11"/>
    <property type="match status" value="1"/>
</dbReference>
<feature type="region of interest" description="Disordered" evidence="1">
    <location>
        <begin position="136"/>
        <end position="178"/>
    </location>
</feature>
<protein>
    <recommendedName>
        <fullName evidence="2">PCFS4-like zinc finger domain-containing protein</fullName>
    </recommendedName>
</protein>
<evidence type="ECO:0000313" key="4">
    <source>
        <dbReference type="Proteomes" id="UP001153714"/>
    </source>
</evidence>
<dbReference type="PANTHER" id="PTHR15921">
    <property type="entry name" value="PRE-MRNA CLEAVAGE COMPLEX II"/>
    <property type="match status" value="1"/>
</dbReference>
<dbReference type="Proteomes" id="UP001153714">
    <property type="component" value="Chromosome 21"/>
</dbReference>
<feature type="domain" description="PCFS4-like zinc finger" evidence="2">
    <location>
        <begin position="1002"/>
        <end position="1032"/>
    </location>
</feature>
<dbReference type="InterPro" id="IPR045154">
    <property type="entry name" value="PCF11-like"/>
</dbReference>
<keyword evidence="4" id="KW-1185">Reference proteome</keyword>
<evidence type="ECO:0000259" key="2">
    <source>
        <dbReference type="Pfam" id="PF23228"/>
    </source>
</evidence>
<feature type="region of interest" description="Disordered" evidence="1">
    <location>
        <begin position="463"/>
        <end position="484"/>
    </location>
</feature>
<feature type="region of interest" description="Disordered" evidence="1">
    <location>
        <begin position="1187"/>
        <end position="1251"/>
    </location>
</feature>
<evidence type="ECO:0000313" key="3">
    <source>
        <dbReference type="EMBL" id="CAG9790356.1"/>
    </source>
</evidence>
<dbReference type="AlphaFoldDB" id="A0A9N9R676"/>
<feature type="region of interest" description="Disordered" evidence="1">
    <location>
        <begin position="1133"/>
        <end position="1166"/>
    </location>
</feature>
<feature type="compositionally biased region" description="Basic and acidic residues" evidence="1">
    <location>
        <begin position="213"/>
        <end position="228"/>
    </location>
</feature>
<feature type="compositionally biased region" description="Basic and acidic residues" evidence="1">
    <location>
        <begin position="384"/>
        <end position="394"/>
    </location>
</feature>
<feature type="region of interest" description="Disordered" evidence="1">
    <location>
        <begin position="191"/>
        <end position="233"/>
    </location>
</feature>
<sequence length="1251" mass="141328">MEHVSVDFYSEAIFRRSRSPSPSIHGHISAMPPGVKPDFPPTTMSFAMVNPVVAPIVSTVARVPAEIAPPVNLPVKQRPGPPVNKAGGRIVPVSGALASARRDPRLARLVAPQPIAPNVFDMRPLERVTKRKNVITIDVRPDAPPVRHPRDPRRRDPRLNKRDDRQQGQPETHPSILERLIEIKSIDKLPPIPKIRREREPDEEQAVVPKKKKDTDTRPAADANKEAAEASSVGDVVVENKDVDLRVLHPAVAEPKAAPVALKRSSAELLDGKPKKTKVDKFDVLFGNEDVDLRQLPQGRRMSFSKSPSIERERRRTTRLITEDTDLRVENGKDFGAEDHKKSISLIMSQAKEHFTDGRLDKNQYNTLMYQVLQLKEKLQLKEAKQRESLEVSKRKVNAQIREANHKTPSRKTSPNTLGDIDERITPPAFFDTPLDYQSYMATDSVMRVNSIDGPKHGLLPIPPAIQQNGPNPFPPAWRGPRQRTEEYVPRRFRAPGPPYFRGKFDKRGGVWPPFEPLPKPKIGMCQGQCPLQPYERISNPPPLGVTDVIVPPTDFNVLEYIDQDPSKTIQIDGIAREIRFYGDTAIIMMDWDDPREIRFLPGRRRVTFDNKDSIVLSFNEGYKKVEIDDQVFDIKFGAPTRELYINGRWFECIFGGHQPLGVIIDGKPRLVHLEGPLPRVDISKTKRTDLVAGKINLIVNAVHICPVYLDAKVQKFQIDGKLFTLRFVDSFRTVLINEQPFEVEFDDLPRPIRVGDVKYFIRFSALPKYVKPGLSKVANMEGSSVLSPPEPVVSFENIHDRKPLFATSEKIPGLETRSEEKPPENILPILGNNINVNDLFAKLVATGIIQVPNESKKGEKALPTKTEELMKPKPKEDKNVIHRVDLLKPETLRVKQPGLVEKLYAGMQCSGCATRFPPEHTVRYSRHLDWHFRQNRRDRDSARRAHSRRWHYDLSDWLQYEEVEHPEEREKSWFETGGAISTGGDGASVPSVAAGAPAAHHCALCGDAFQQFYHEDEEEWHLRNAVRHEHNNYHPMCLDDYKLSLTKNETPAEDTDSQSDSESVVEVIEPMIEEPEPVEIDDEGDEDDVIYIAEPVEEVLVEDDADTDDETVATRAERDRLARIDFSGIKVKQEPMDPDDDEPVITAEEWSPPPVVDTTQASVQSSLDGNTQLEVATVRAPPTAIRINISKTVPTLPERRRQEVEKEEPPPPGEEPEPEYTMKPQLVGLHLSRQPPVQRGSELSGLCSIM</sequence>
<dbReference type="GO" id="GO:0005737">
    <property type="term" value="C:cytoplasm"/>
    <property type="evidence" value="ECO:0007669"/>
    <property type="project" value="TreeGrafter"/>
</dbReference>
<feature type="region of interest" description="Disordered" evidence="1">
    <location>
        <begin position="384"/>
        <end position="425"/>
    </location>
</feature>